<protein>
    <recommendedName>
        <fullName evidence="2 5">Glutaminase</fullName>
        <ecNumber evidence="2 5">3.5.1.2</ecNumber>
    </recommendedName>
</protein>
<dbReference type="InterPro" id="IPR012338">
    <property type="entry name" value="Beta-lactam/transpept-like"/>
</dbReference>
<accession>A0ABN8KKW6</accession>
<comment type="similarity">
    <text evidence="1 5">Belongs to the glutaminase family.</text>
</comment>
<evidence type="ECO:0000256" key="3">
    <source>
        <dbReference type="ARBA" id="ARBA00022801"/>
    </source>
</evidence>
<feature type="binding site" evidence="5">
    <location>
        <position position="78"/>
    </location>
    <ligand>
        <name>substrate</name>
    </ligand>
</feature>
<evidence type="ECO:0000313" key="6">
    <source>
        <dbReference type="EMBL" id="CAH2714071.1"/>
    </source>
</evidence>
<reference evidence="6" key="1">
    <citation type="submission" date="2022-04" db="EMBL/GenBank/DDBJ databases">
        <authorList>
            <person name="Criscuolo A."/>
        </authorList>
    </citation>
    <scope>NUCLEOTIDE SEQUENCE</scope>
    <source>
        <strain evidence="6">CIP111895</strain>
    </source>
</reference>
<dbReference type="Proteomes" id="UP000838308">
    <property type="component" value="Unassembled WGS sequence"/>
</dbReference>
<comment type="subunit">
    <text evidence="5">Homotetramer.</text>
</comment>
<dbReference type="GO" id="GO:0004359">
    <property type="term" value="F:glutaminase activity"/>
    <property type="evidence" value="ECO:0007669"/>
    <property type="project" value="UniProtKB-EC"/>
</dbReference>
<dbReference type="HAMAP" id="MF_00313">
    <property type="entry name" value="Glutaminase"/>
    <property type="match status" value="1"/>
</dbReference>
<organism evidence="6 7">
    <name type="scientific">Neobacillus rhizosphaerae</name>
    <dbReference type="NCBI Taxonomy" id="2880965"/>
    <lineage>
        <taxon>Bacteria</taxon>
        <taxon>Bacillati</taxon>
        <taxon>Bacillota</taxon>
        <taxon>Bacilli</taxon>
        <taxon>Bacillales</taxon>
        <taxon>Bacillaceae</taxon>
        <taxon>Neobacillus</taxon>
    </lineage>
</organism>
<feature type="binding site" evidence="5">
    <location>
        <position position="181"/>
    </location>
    <ligand>
        <name>substrate</name>
    </ligand>
</feature>
<proteinExistence type="inferred from homology"/>
<evidence type="ECO:0000256" key="5">
    <source>
        <dbReference type="HAMAP-Rule" id="MF_00313"/>
    </source>
</evidence>
<dbReference type="NCBIfam" id="TIGR03814">
    <property type="entry name" value="Gln_ase"/>
    <property type="match status" value="1"/>
</dbReference>
<feature type="binding site" evidence="5">
    <location>
        <position position="130"/>
    </location>
    <ligand>
        <name>substrate</name>
    </ligand>
</feature>
<keyword evidence="5" id="KW-0007">Acetylation</keyword>
<dbReference type="PANTHER" id="PTHR12544:SF32">
    <property type="entry name" value="GLUTAMINASE 1"/>
    <property type="match status" value="1"/>
</dbReference>
<feature type="binding site" evidence="5">
    <location>
        <position position="174"/>
    </location>
    <ligand>
        <name>substrate</name>
    </ligand>
</feature>
<feature type="binding site" evidence="5">
    <location>
        <position position="257"/>
    </location>
    <ligand>
        <name>substrate</name>
    </ligand>
</feature>
<comment type="catalytic activity">
    <reaction evidence="4 5">
        <text>L-glutamine + H2O = L-glutamate + NH4(+)</text>
        <dbReference type="Rhea" id="RHEA:15889"/>
        <dbReference type="ChEBI" id="CHEBI:15377"/>
        <dbReference type="ChEBI" id="CHEBI:28938"/>
        <dbReference type="ChEBI" id="CHEBI:29985"/>
        <dbReference type="ChEBI" id="CHEBI:58359"/>
        <dbReference type="EC" id="3.5.1.2"/>
    </reaction>
</comment>
<keyword evidence="3 5" id="KW-0378">Hydrolase</keyword>
<sequence length="332" mass="36953">MEVTRIEDKEHRQKEDPYMNVLDEWVTHYRSFTSEGRCASYIPVLEKADPSHLGICIIGPDGTMMKSGNWDVVFTLQSISKVISFIAVCLHHDISYVLDRVDLEPTGDPFNSIVRLEMHKPGKPFNPMINAGAITVSSLLPGVSTKEKLESLCELMEKMVGKRPTFNEEVFQSEWQTAYRNRALAYYLKETGYLEIEVEQALEVYLKQCSLEVNTEDIALIGLILAHDGYHPIRKEQILPKKIARLAKSLMLTCGVYNASGKFAAFIGLPAKSGVSGGIMATVPPRVRMEELPFINGCGIGIYGPAIDEFGTSVAGAMLLKQLANSWDLSIF</sequence>
<dbReference type="EC" id="3.5.1.2" evidence="2 5"/>
<gene>
    <name evidence="6" type="primary">glsA1</name>
    <name evidence="5" type="synonym">glsA</name>
    <name evidence="6" type="ORF">BACCIP111895_01225</name>
</gene>
<keyword evidence="7" id="KW-1185">Reference proteome</keyword>
<dbReference type="PANTHER" id="PTHR12544">
    <property type="entry name" value="GLUTAMINASE"/>
    <property type="match status" value="1"/>
</dbReference>
<dbReference type="NCBIfam" id="NF009021">
    <property type="entry name" value="PRK12357.1"/>
    <property type="match status" value="1"/>
</dbReference>
<dbReference type="Gene3D" id="3.40.710.10">
    <property type="entry name" value="DD-peptidase/beta-lactamase superfamily"/>
    <property type="match status" value="1"/>
</dbReference>
<dbReference type="Gene3D" id="1.10.1500.10">
    <property type="match status" value="1"/>
</dbReference>
<dbReference type="SUPFAM" id="SSF56601">
    <property type="entry name" value="beta-lactamase/transpeptidase-like"/>
    <property type="match status" value="1"/>
</dbReference>
<feature type="binding site" evidence="5">
    <location>
        <position position="205"/>
    </location>
    <ligand>
        <name>substrate</name>
    </ligand>
</feature>
<feature type="binding site" evidence="5">
    <location>
        <position position="275"/>
    </location>
    <ligand>
        <name>substrate</name>
    </ligand>
</feature>
<evidence type="ECO:0000256" key="2">
    <source>
        <dbReference type="ARBA" id="ARBA00012918"/>
    </source>
</evidence>
<evidence type="ECO:0000256" key="4">
    <source>
        <dbReference type="ARBA" id="ARBA00049534"/>
    </source>
</evidence>
<evidence type="ECO:0000313" key="7">
    <source>
        <dbReference type="Proteomes" id="UP000838308"/>
    </source>
</evidence>
<comment type="caution">
    <text evidence="6">The sequence shown here is derived from an EMBL/GenBank/DDBJ whole genome shotgun (WGS) entry which is preliminary data.</text>
</comment>
<dbReference type="InterPro" id="IPR015868">
    <property type="entry name" value="Glutaminase"/>
</dbReference>
<dbReference type="EMBL" id="CALBWS010000005">
    <property type="protein sequence ID" value="CAH2714071.1"/>
    <property type="molecule type" value="Genomic_DNA"/>
</dbReference>
<name>A0ABN8KKW6_9BACI</name>
<dbReference type="Pfam" id="PF04960">
    <property type="entry name" value="Glutaminase"/>
    <property type="match status" value="1"/>
</dbReference>
<evidence type="ECO:0000256" key="1">
    <source>
        <dbReference type="ARBA" id="ARBA00011076"/>
    </source>
</evidence>